<dbReference type="Gene3D" id="2.40.50.100">
    <property type="match status" value="1"/>
</dbReference>
<dbReference type="SUPFAM" id="SSF110324">
    <property type="entry name" value="Ribosomal L27 protein-like"/>
    <property type="match status" value="1"/>
</dbReference>
<dbReference type="Proteomes" id="UP000663840">
    <property type="component" value="Unassembled WGS sequence"/>
</dbReference>
<evidence type="ECO:0000313" key="5">
    <source>
        <dbReference type="EMBL" id="CAE6442274.1"/>
    </source>
</evidence>
<protein>
    <recommendedName>
        <fullName evidence="4">Large ribosomal subunit protein bL27m</fullName>
    </recommendedName>
</protein>
<dbReference type="InterPro" id="IPR018261">
    <property type="entry name" value="Ribosomal_bL27_CS"/>
</dbReference>
<comment type="similarity">
    <text evidence="1">Belongs to the bacterial ribosomal protein bL27 family.</text>
</comment>
<dbReference type="PANTHER" id="PTHR15893">
    <property type="entry name" value="RIBOSOMAL PROTEIN L27"/>
    <property type="match status" value="1"/>
</dbReference>
<name>A0A8H3G9K1_9AGAM</name>
<dbReference type="EMBL" id="CAJMWR010002258">
    <property type="protein sequence ID" value="CAE6442274.1"/>
    <property type="molecule type" value="Genomic_DNA"/>
</dbReference>
<sequence length="174" mass="19790">MRFSGRSREYRDQSFHHAVDPCWSQFSVLPAATGDPMDSESSEFNILFELLPRKQEGQRKIMDSSVWNKLKGLNWRKDQVVKAGNILVRQRGTQFHPGQHVGIGKDHTLFALAPGYVRYYTLPNPTSRGQRRYVGIVQERGEKLPRDEIAHGRSRYFGLVELSTSNAASQAKAS</sequence>
<evidence type="ECO:0000313" key="6">
    <source>
        <dbReference type="Proteomes" id="UP000663840"/>
    </source>
</evidence>
<dbReference type="AlphaFoldDB" id="A0A8H3G9K1"/>
<keyword evidence="2" id="KW-0689">Ribosomal protein</keyword>
<evidence type="ECO:0000256" key="4">
    <source>
        <dbReference type="ARBA" id="ARBA00035267"/>
    </source>
</evidence>
<reference evidence="5" key="1">
    <citation type="submission" date="2021-01" db="EMBL/GenBank/DDBJ databases">
        <authorList>
            <person name="Kaushik A."/>
        </authorList>
    </citation>
    <scope>NUCLEOTIDE SEQUENCE</scope>
    <source>
        <strain evidence="5">AG1-1A</strain>
    </source>
</reference>
<keyword evidence="3" id="KW-0687">Ribonucleoprotein</keyword>
<dbReference type="InterPro" id="IPR001684">
    <property type="entry name" value="Ribosomal_bL27"/>
</dbReference>
<evidence type="ECO:0000256" key="2">
    <source>
        <dbReference type="ARBA" id="ARBA00022980"/>
    </source>
</evidence>
<comment type="caution">
    <text evidence="5">The sequence shown here is derived from an EMBL/GenBank/DDBJ whole genome shotgun (WGS) entry which is preliminary data.</text>
</comment>
<gene>
    <name evidence="5" type="ORF">RDB_LOCUS80048</name>
</gene>
<dbReference type="GO" id="GO:0005762">
    <property type="term" value="C:mitochondrial large ribosomal subunit"/>
    <property type="evidence" value="ECO:0007669"/>
    <property type="project" value="TreeGrafter"/>
</dbReference>
<dbReference type="PANTHER" id="PTHR15893:SF0">
    <property type="entry name" value="LARGE RIBOSOMAL SUBUNIT PROTEIN BL27M"/>
    <property type="match status" value="1"/>
</dbReference>
<dbReference type="PROSITE" id="PS00831">
    <property type="entry name" value="RIBOSOMAL_L27"/>
    <property type="match status" value="1"/>
</dbReference>
<dbReference type="Pfam" id="PF01016">
    <property type="entry name" value="Ribosomal_L27"/>
    <property type="match status" value="1"/>
</dbReference>
<evidence type="ECO:0000256" key="1">
    <source>
        <dbReference type="ARBA" id="ARBA00010797"/>
    </source>
</evidence>
<dbReference type="GO" id="GO:0003735">
    <property type="term" value="F:structural constituent of ribosome"/>
    <property type="evidence" value="ECO:0007669"/>
    <property type="project" value="InterPro"/>
</dbReference>
<accession>A0A8H3G9K1</accession>
<proteinExistence type="inferred from homology"/>
<organism evidence="5 6">
    <name type="scientific">Rhizoctonia solani</name>
    <dbReference type="NCBI Taxonomy" id="456999"/>
    <lineage>
        <taxon>Eukaryota</taxon>
        <taxon>Fungi</taxon>
        <taxon>Dikarya</taxon>
        <taxon>Basidiomycota</taxon>
        <taxon>Agaricomycotina</taxon>
        <taxon>Agaricomycetes</taxon>
        <taxon>Cantharellales</taxon>
        <taxon>Ceratobasidiaceae</taxon>
        <taxon>Rhizoctonia</taxon>
    </lineage>
</organism>
<dbReference type="GO" id="GO:0006412">
    <property type="term" value="P:translation"/>
    <property type="evidence" value="ECO:0007669"/>
    <property type="project" value="InterPro"/>
</dbReference>
<evidence type="ECO:0000256" key="3">
    <source>
        <dbReference type="ARBA" id="ARBA00023274"/>
    </source>
</evidence>